<dbReference type="GO" id="GO:0015074">
    <property type="term" value="P:DNA integration"/>
    <property type="evidence" value="ECO:0007669"/>
    <property type="project" value="InterPro"/>
</dbReference>
<name>A0A445H9P1_GLYSO</name>
<dbReference type="Proteomes" id="UP000289340">
    <property type="component" value="Chromosome 13"/>
</dbReference>
<evidence type="ECO:0000313" key="3">
    <source>
        <dbReference type="Proteomes" id="UP000289340"/>
    </source>
</evidence>
<dbReference type="SUPFAM" id="SSF53098">
    <property type="entry name" value="Ribonuclease H-like"/>
    <property type="match status" value="1"/>
</dbReference>
<sequence>MPIIKPKAEWTNEDLAIIELNKKACYTLAYAFSRNEYNKICRLKMAKEIWDSRSINYEGIKDVQLRKVITLTRHYESYHMEEGEFVDDMLGRLQVLLNKLEALGQNFTKAQINLQILNSFPRVWEHKTTIIQEARNFKTLALDKLLGILRVHEVHLQNMDHLPKRNFVVLKTGETSSKREERKSPSRVLKVHMNEFDASDNNFEISIDDEMALISDHGTEFENAEFRSFCEKNGIFHNFSSLRTPQQNGVAERKNITLQEMARTMLYENSLPKHFWVEAINTTCYVQNGILIRPFIEKTPYELWKARRSNMSYFHPFGCKCFILNTMDQLGKFDSNVDKFLALWVLRSIMGNNQILRNNKVDVFVMEPSLRTTQLKGLSFVKMGTTNNFQEYVENHIKRKVNKEEPQSVEEQLEQIQPQSVDPKFRAPSKQTQGKQVLEDTEYWNGKPVTKSEEAKWILGLRPELIMKLFAYRVEIQSRQASLGRIRRLKTRVPFMLGTQFLCLTTLNTSFQIAVNKLVLYQKIKFYKGKEVLLEDDKDDISVRFVKAHLG</sequence>
<feature type="domain" description="Integrase catalytic" evidence="1">
    <location>
        <begin position="211"/>
        <end position="308"/>
    </location>
</feature>
<organism evidence="2 3">
    <name type="scientific">Glycine soja</name>
    <name type="common">Wild soybean</name>
    <dbReference type="NCBI Taxonomy" id="3848"/>
    <lineage>
        <taxon>Eukaryota</taxon>
        <taxon>Viridiplantae</taxon>
        <taxon>Streptophyta</taxon>
        <taxon>Embryophyta</taxon>
        <taxon>Tracheophyta</taxon>
        <taxon>Spermatophyta</taxon>
        <taxon>Magnoliopsida</taxon>
        <taxon>eudicotyledons</taxon>
        <taxon>Gunneridae</taxon>
        <taxon>Pentapetalae</taxon>
        <taxon>rosids</taxon>
        <taxon>fabids</taxon>
        <taxon>Fabales</taxon>
        <taxon>Fabaceae</taxon>
        <taxon>Papilionoideae</taxon>
        <taxon>50 kb inversion clade</taxon>
        <taxon>NPAAA clade</taxon>
        <taxon>indigoferoid/millettioid clade</taxon>
        <taxon>Phaseoleae</taxon>
        <taxon>Glycine</taxon>
        <taxon>Glycine subgen. Soja</taxon>
    </lineage>
</organism>
<dbReference type="GO" id="GO:0003676">
    <property type="term" value="F:nucleic acid binding"/>
    <property type="evidence" value="ECO:0007669"/>
    <property type="project" value="InterPro"/>
</dbReference>
<protein>
    <submittedName>
        <fullName evidence="2">Retrovirus-related Pol polyprotein from transposon TNT 1-94</fullName>
    </submittedName>
</protein>
<dbReference type="InterPro" id="IPR039537">
    <property type="entry name" value="Retrotran_Ty1/copia-like"/>
</dbReference>
<dbReference type="AlphaFoldDB" id="A0A445H9P1"/>
<gene>
    <name evidence="2" type="ORF">D0Y65_035427</name>
</gene>
<dbReference type="Pfam" id="PF14223">
    <property type="entry name" value="Retrotran_gag_2"/>
    <property type="match status" value="1"/>
</dbReference>
<reference evidence="2 3" key="1">
    <citation type="submission" date="2018-09" db="EMBL/GenBank/DDBJ databases">
        <title>A high-quality reference genome of wild soybean provides a powerful tool to mine soybean genomes.</title>
        <authorList>
            <person name="Xie M."/>
            <person name="Chung C.Y.L."/>
            <person name="Li M.-W."/>
            <person name="Wong F.-L."/>
            <person name="Chan T.-F."/>
            <person name="Lam H.-M."/>
        </authorList>
    </citation>
    <scope>NUCLEOTIDE SEQUENCE [LARGE SCALE GENOMIC DNA]</scope>
    <source>
        <strain evidence="3">cv. W05</strain>
        <tissue evidence="2">Hypocotyl of etiolated seedlings</tissue>
    </source>
</reference>
<dbReference type="PANTHER" id="PTHR42648:SF21">
    <property type="entry name" value="CYSTEINE-RICH RLK (RECEPTOR-LIKE PROTEIN KINASE) 8"/>
    <property type="match status" value="1"/>
</dbReference>
<evidence type="ECO:0000313" key="2">
    <source>
        <dbReference type="EMBL" id="RZB70443.1"/>
    </source>
</evidence>
<evidence type="ECO:0000259" key="1">
    <source>
        <dbReference type="PROSITE" id="PS50994"/>
    </source>
</evidence>
<dbReference type="EMBL" id="QZWG01000013">
    <property type="protein sequence ID" value="RZB70443.1"/>
    <property type="molecule type" value="Genomic_DNA"/>
</dbReference>
<accession>A0A445H9P1</accession>
<dbReference type="InterPro" id="IPR001584">
    <property type="entry name" value="Integrase_cat-core"/>
</dbReference>
<dbReference type="Gene3D" id="3.30.420.10">
    <property type="entry name" value="Ribonuclease H-like superfamily/Ribonuclease H"/>
    <property type="match status" value="1"/>
</dbReference>
<dbReference type="PANTHER" id="PTHR42648">
    <property type="entry name" value="TRANSPOSASE, PUTATIVE-RELATED"/>
    <property type="match status" value="1"/>
</dbReference>
<proteinExistence type="predicted"/>
<keyword evidence="3" id="KW-1185">Reference proteome</keyword>
<comment type="caution">
    <text evidence="2">The sequence shown here is derived from an EMBL/GenBank/DDBJ whole genome shotgun (WGS) entry which is preliminary data.</text>
</comment>
<dbReference type="PROSITE" id="PS50994">
    <property type="entry name" value="INTEGRASE"/>
    <property type="match status" value="1"/>
</dbReference>
<dbReference type="InterPro" id="IPR012337">
    <property type="entry name" value="RNaseH-like_sf"/>
</dbReference>
<dbReference type="InterPro" id="IPR036397">
    <property type="entry name" value="RNaseH_sf"/>
</dbReference>